<dbReference type="EMBL" id="UAUX01000010">
    <property type="protein sequence ID" value="SPZ99527.1"/>
    <property type="molecule type" value="Genomic_DNA"/>
</dbReference>
<evidence type="ECO:0000313" key="2">
    <source>
        <dbReference type="EMBL" id="SPZ99527.1"/>
    </source>
</evidence>
<feature type="region of interest" description="Disordered" evidence="1">
    <location>
        <begin position="83"/>
        <end position="107"/>
    </location>
</feature>
<protein>
    <submittedName>
        <fullName evidence="2">Phage minor structural protein</fullName>
    </submittedName>
</protein>
<evidence type="ECO:0000313" key="3">
    <source>
        <dbReference type="Proteomes" id="UP000249913"/>
    </source>
</evidence>
<name>A0A2X2JZL2_STAAU</name>
<reference evidence="2 3" key="1">
    <citation type="submission" date="2018-06" db="EMBL/GenBank/DDBJ databases">
        <authorList>
            <consortium name="Pathogen Informatics"/>
            <person name="Doyle S."/>
        </authorList>
    </citation>
    <scope>NUCLEOTIDE SEQUENCE [LARGE SCALE GENOMIC DNA]</scope>
    <source>
        <strain evidence="2 3">NCTC7878</strain>
    </source>
</reference>
<sequence length="168" mass="19003">MEEQKQYTDDQLSDLSNNPEIKASIEQANQEAQEALKSYIDAQDNLKEKESQAYADGKISEEEQRAIQDAQAKLEEAKQNAELKARNAEKKANAYTDNKVKESTDAQRRTLTRYGSQIIQNGKEIKLRTTKEEFNATNRTLSNILNEIVQNVTDGTTIRYDDNGVAQA</sequence>
<feature type="region of interest" description="Disordered" evidence="1">
    <location>
        <begin position="1"/>
        <end position="29"/>
    </location>
</feature>
<evidence type="ECO:0000256" key="1">
    <source>
        <dbReference type="SAM" id="MobiDB-lite"/>
    </source>
</evidence>
<accession>A0A2X2JZL2</accession>
<feature type="compositionally biased region" description="Polar residues" evidence="1">
    <location>
        <begin position="9"/>
        <end position="19"/>
    </location>
</feature>
<dbReference type="Proteomes" id="UP000249913">
    <property type="component" value="Unassembled WGS sequence"/>
</dbReference>
<proteinExistence type="predicted"/>
<gene>
    <name evidence="2" type="ORF">NCTC7878_02665</name>
</gene>
<dbReference type="AlphaFoldDB" id="A0A2X2JZL2"/>
<organism evidence="2 3">
    <name type="scientific">Staphylococcus aureus</name>
    <dbReference type="NCBI Taxonomy" id="1280"/>
    <lineage>
        <taxon>Bacteria</taxon>
        <taxon>Bacillati</taxon>
        <taxon>Bacillota</taxon>
        <taxon>Bacilli</taxon>
        <taxon>Bacillales</taxon>
        <taxon>Staphylococcaceae</taxon>
        <taxon>Staphylococcus</taxon>
    </lineage>
</organism>